<evidence type="ECO:0000259" key="2">
    <source>
        <dbReference type="Pfam" id="PF24883"/>
    </source>
</evidence>
<keyword evidence="1" id="KW-0677">Repeat</keyword>
<dbReference type="Pfam" id="PF24883">
    <property type="entry name" value="NPHP3_N"/>
    <property type="match status" value="1"/>
</dbReference>
<gene>
    <name evidence="3" type="ORF">GCM10010334_27120</name>
</gene>
<dbReference type="SUPFAM" id="SSF52540">
    <property type="entry name" value="P-loop containing nucleoside triphosphate hydrolases"/>
    <property type="match status" value="1"/>
</dbReference>
<protein>
    <recommendedName>
        <fullName evidence="2">Nephrocystin 3-like N-terminal domain-containing protein</fullName>
    </recommendedName>
</protein>
<dbReference type="InterPro" id="IPR056884">
    <property type="entry name" value="NPHP3-like_N"/>
</dbReference>
<sequence>MSQPSMPVIDFSGYVAERTADFAGRAWVFDEIHRWLADPSGARVFALTGEPGAGKTAVAARLVQMSAGEVPVPGAAAPPAPGAPAPGFLSAVHFCAAGDRHWIDPHTFADSLSHQLKYRYPAFADAVQSALAPTVSIRQHVGDNWGTVVGAEIEQLVVSASPEDRFQRLVREPLEALARTTPGRPVVILVDALDESLHYGGGVSIADLVLRTAALPLTVRFVVTCRPMSTLLHALRRARALVRTLSPGRGHGGEPPDGDTVLRVREDVQEYLESATRREAAVLHRLLSDGLRIPDLVAAVRDRGEGNFLHVRSLLRMLLERRELITPASLAALPDDLDEIYFEFLQRSVGARGKTWRRTHGKVLGVLAVAQSPLTEDRVAAFTGLRLDVVRPVLADLRELLTADDGVQPSRRTYSLFHQSFGEFLLDRDRGAGEYWLDGTHTHRAIARHYWRHRDDWTDCDAYGLDHLAAHLFAAGDFDRLQALVDERWIPIRHTRRNYAYDGLLDDIELAWRAARLADRARAARDGRAPHVGQEVRWALCAASLVRDLPTEAPAALVRAGVWTARQGLAVAGRLPRGEARARTLVSLAPVLPQPARAGAFAAAVESTRQITDAVERARVLAGLLPCLPESLRADVFVQAAKAVRELKDERRIAGGYGQYYASAPGERYVFTGKRATALAALATAMSGMAATGTGSEDMAAVLRELCAEQDEARFTAKAAEIVRTLPLGPPSADSVSHPQDRGGDANELLAVLKVSMAQGDGKEQQATIRQLRQLVGRPVPDMAEELRRRLSGTSPQQLPGELVVLAPELTDDVVPEVLASMRSVKDPDIRRHVLQAMAPHVPNGLLDGFLSAAAERTGGKDPEILAAAAPHLTPPALDRAFEAACSCGSVRGRALAAAALAPHLPEPNAGRARRMAAEAAAGLQGGALSPRAAAVLAPFTGDGPDEARLRFRRISTLPRSPQEQYASHRVTLDVLTLTPSLPPGEREEALRLVGEAVQSAGWLSYAAVWGDAQETTYAALDLIGRLPRSDAARRLSALLASRAIMEASTASYGRNYPGWRTRYRVSLLVRLLPHLRDEQRAQAAEAALSLIVGDLADPLSTELTTTLAWYLPRPLLRTAEEAITERPIPLYLPDDALDEALEVARERRNEDWLFAIALRSQGTGLTTALAVAGDIGGPALQGRLMTECASAFRRLEPPALHAAWAQTLQAVATLQRRDVLDFVRCTGPMAVDLGGEQAVQDAVAAIEDTGQWWP</sequence>
<feature type="domain" description="Nephrocystin 3-like N-terminal" evidence="2">
    <location>
        <begin position="27"/>
        <end position="226"/>
    </location>
</feature>
<dbReference type="EMBL" id="BMVC01000004">
    <property type="protein sequence ID" value="GHC91765.1"/>
    <property type="molecule type" value="Genomic_DNA"/>
</dbReference>
<accession>A0A918WX72</accession>
<evidence type="ECO:0000313" key="3">
    <source>
        <dbReference type="EMBL" id="GHC91765.1"/>
    </source>
</evidence>
<organism evidence="3 4">
    <name type="scientific">Streptomyces finlayi</name>
    <dbReference type="NCBI Taxonomy" id="67296"/>
    <lineage>
        <taxon>Bacteria</taxon>
        <taxon>Bacillati</taxon>
        <taxon>Actinomycetota</taxon>
        <taxon>Actinomycetes</taxon>
        <taxon>Kitasatosporales</taxon>
        <taxon>Streptomycetaceae</taxon>
        <taxon>Streptomyces</taxon>
    </lineage>
</organism>
<reference evidence="3" key="1">
    <citation type="journal article" date="2014" name="Int. J. Syst. Evol. Microbiol.">
        <title>Complete genome sequence of Corynebacterium casei LMG S-19264T (=DSM 44701T), isolated from a smear-ripened cheese.</title>
        <authorList>
            <consortium name="US DOE Joint Genome Institute (JGI-PGF)"/>
            <person name="Walter F."/>
            <person name="Albersmeier A."/>
            <person name="Kalinowski J."/>
            <person name="Ruckert C."/>
        </authorList>
    </citation>
    <scope>NUCLEOTIDE SEQUENCE</scope>
    <source>
        <strain evidence="3">JCM 4637</strain>
    </source>
</reference>
<comment type="caution">
    <text evidence="3">The sequence shown here is derived from an EMBL/GenBank/DDBJ whole genome shotgun (WGS) entry which is preliminary data.</text>
</comment>
<name>A0A918WX72_9ACTN</name>
<evidence type="ECO:0000256" key="1">
    <source>
        <dbReference type="ARBA" id="ARBA00022737"/>
    </source>
</evidence>
<dbReference type="RefSeq" id="WP_189823806.1">
    <property type="nucleotide sequence ID" value="NZ_BMVC01000004.1"/>
</dbReference>
<dbReference type="Gene3D" id="3.40.50.300">
    <property type="entry name" value="P-loop containing nucleotide triphosphate hydrolases"/>
    <property type="match status" value="1"/>
</dbReference>
<proteinExistence type="predicted"/>
<dbReference type="PANTHER" id="PTHR10039">
    <property type="entry name" value="AMELOGENIN"/>
    <property type="match status" value="1"/>
</dbReference>
<evidence type="ECO:0000313" key="4">
    <source>
        <dbReference type="Proteomes" id="UP000638353"/>
    </source>
</evidence>
<dbReference type="AlphaFoldDB" id="A0A918WX72"/>
<dbReference type="Proteomes" id="UP000638353">
    <property type="component" value="Unassembled WGS sequence"/>
</dbReference>
<reference evidence="3" key="2">
    <citation type="submission" date="2020-09" db="EMBL/GenBank/DDBJ databases">
        <authorList>
            <person name="Sun Q."/>
            <person name="Ohkuma M."/>
        </authorList>
    </citation>
    <scope>NUCLEOTIDE SEQUENCE</scope>
    <source>
        <strain evidence="3">JCM 4637</strain>
    </source>
</reference>
<dbReference type="InterPro" id="IPR027417">
    <property type="entry name" value="P-loop_NTPase"/>
</dbReference>